<accession>A0A645C3G9</accession>
<proteinExistence type="predicted"/>
<sequence length="44" mass="5068">MIGVTEFSRQRPEKDFCTWEDSPGVRISTPFKSLTWITLFSESG</sequence>
<gene>
    <name evidence="1" type="ORF">SDC9_119142</name>
</gene>
<evidence type="ECO:0000313" key="1">
    <source>
        <dbReference type="EMBL" id="MPM72169.1"/>
    </source>
</evidence>
<comment type="caution">
    <text evidence="1">The sequence shown here is derived from an EMBL/GenBank/DDBJ whole genome shotgun (WGS) entry which is preliminary data.</text>
</comment>
<reference evidence="1" key="1">
    <citation type="submission" date="2019-08" db="EMBL/GenBank/DDBJ databases">
        <authorList>
            <person name="Kucharzyk K."/>
            <person name="Murdoch R.W."/>
            <person name="Higgins S."/>
            <person name="Loffler F."/>
        </authorList>
    </citation>
    <scope>NUCLEOTIDE SEQUENCE</scope>
</reference>
<organism evidence="1">
    <name type="scientific">bioreactor metagenome</name>
    <dbReference type="NCBI Taxonomy" id="1076179"/>
    <lineage>
        <taxon>unclassified sequences</taxon>
        <taxon>metagenomes</taxon>
        <taxon>ecological metagenomes</taxon>
    </lineage>
</organism>
<protein>
    <submittedName>
        <fullName evidence="1">Uncharacterized protein</fullName>
    </submittedName>
</protein>
<dbReference type="AlphaFoldDB" id="A0A645C3G9"/>
<dbReference type="EMBL" id="VSSQ01024575">
    <property type="protein sequence ID" value="MPM72169.1"/>
    <property type="molecule type" value="Genomic_DNA"/>
</dbReference>
<name>A0A645C3G9_9ZZZZ</name>